<dbReference type="OrthoDB" id="5168853at2"/>
<accession>A0A1V2I4N7</accession>
<evidence type="ECO:0000256" key="4">
    <source>
        <dbReference type="ARBA" id="ARBA00023002"/>
    </source>
</evidence>
<dbReference type="GO" id="GO:0050660">
    <property type="term" value="F:flavin adenine dinucleotide binding"/>
    <property type="evidence" value="ECO:0007669"/>
    <property type="project" value="InterPro"/>
</dbReference>
<evidence type="ECO:0000256" key="2">
    <source>
        <dbReference type="ARBA" id="ARBA00022630"/>
    </source>
</evidence>
<evidence type="ECO:0000256" key="1">
    <source>
        <dbReference type="ARBA" id="ARBA00010139"/>
    </source>
</evidence>
<gene>
    <name evidence="5" type="ORF">BL253_28370</name>
</gene>
<dbReference type="PANTHER" id="PTHR42877:SF4">
    <property type="entry name" value="FAD_NAD(P)-BINDING DOMAIN-CONTAINING PROTEIN-RELATED"/>
    <property type="match status" value="1"/>
</dbReference>
<name>A0A1V2I4N7_9ACTN</name>
<reference evidence="6" key="1">
    <citation type="submission" date="2016-10" db="EMBL/GenBank/DDBJ databases">
        <title>Frankia sp. NRRL B-16386 Genome sequencing.</title>
        <authorList>
            <person name="Ghodhbane-Gtari F."/>
            <person name="Swanson E."/>
            <person name="Gueddou A."/>
            <person name="Hezbri K."/>
            <person name="Ktari K."/>
            <person name="Nouioui I."/>
            <person name="Morris K."/>
            <person name="Simpson S."/>
            <person name="Abebe-Akele F."/>
            <person name="Thomas K."/>
            <person name="Gtari M."/>
            <person name="Tisa L.S."/>
        </authorList>
    </citation>
    <scope>NUCLEOTIDE SEQUENCE [LARGE SCALE GENOMIC DNA]</scope>
    <source>
        <strain evidence="6">NRRL B-16386</strain>
    </source>
</reference>
<dbReference type="PANTHER" id="PTHR42877">
    <property type="entry name" value="L-ORNITHINE N(5)-MONOOXYGENASE-RELATED"/>
    <property type="match status" value="1"/>
</dbReference>
<protein>
    <submittedName>
        <fullName evidence="5">Monooxygenase</fullName>
    </submittedName>
</protein>
<sequence>MVAEQASGRPELLDATDEQIDDAVNYADPMALRGLLYQLTGDESVAATKIEAVPGYVGGNLSFGLTDPADIAWLRARAATFLKTHRDAGAGPLGPGPLDRIPRSLALAGGMEQLPEEDVELWVEELSLDPWARGLNWEQPPAPEVLEDFSVIVIGGGMGGLNAAAQLLHAGISFTVLEKNSGVGGTWFENRYPGARVDSPSRAYTHILGVEFDTPSPWCSQAENQRYFDWFADRFGVREHIAFDTEVTTVTWHEDTATWEVEAKGPEGRRVLRANAVISAVGLLSRPSLPTIAGMDEFAGLSFHTARWPDGLDVSGKSVAVIGTGCSGVQMVPELAKLADHVTVFQRTPQWLFGHDGYLSPFPDQVHWLDRNLPYHAHFMRFRTNWLLGPYLSGPLREIDPEFEDPFARSAVNKQIRDERVAFIRKKLASRPDLVEKMIPPHPPFSARPVQVDNSYNMYDAIMRDDVTLITDGIERITPTGPRTVDGVDHEVDIIIYATGFRANECLWPMEVLGRAGRSVHDLWSKDGPRAYLGTMLPGFPNLFLIYGPNMNPYGGLGVVNHQEMATRLPLDCVKELLLTGKRSVEVTEEAYWRYNDQLDEREKFKIYKDPRANSYYRNDHGRSVTNCPFPGNEMWHRLRRPDFDDLIVR</sequence>
<keyword evidence="2" id="KW-0285">Flavoprotein</keyword>
<dbReference type="Proteomes" id="UP000188929">
    <property type="component" value="Unassembled WGS sequence"/>
</dbReference>
<comment type="caution">
    <text evidence="5">The sequence shown here is derived from an EMBL/GenBank/DDBJ whole genome shotgun (WGS) entry which is preliminary data.</text>
</comment>
<proteinExistence type="inferred from homology"/>
<dbReference type="STRING" id="1834516.BL253_28370"/>
<keyword evidence="5" id="KW-0503">Monooxygenase</keyword>
<dbReference type="Gene3D" id="3.50.50.60">
    <property type="entry name" value="FAD/NAD(P)-binding domain"/>
    <property type="match status" value="2"/>
</dbReference>
<comment type="similarity">
    <text evidence="1">Belongs to the FAD-binding monooxygenase family.</text>
</comment>
<dbReference type="InterPro" id="IPR036188">
    <property type="entry name" value="FAD/NAD-bd_sf"/>
</dbReference>
<dbReference type="InterPro" id="IPR051209">
    <property type="entry name" value="FAD-bind_Monooxygenase_sf"/>
</dbReference>
<dbReference type="PRINTS" id="PR00411">
    <property type="entry name" value="PNDRDTASEI"/>
</dbReference>
<keyword evidence="6" id="KW-1185">Reference proteome</keyword>
<evidence type="ECO:0000256" key="3">
    <source>
        <dbReference type="ARBA" id="ARBA00022827"/>
    </source>
</evidence>
<keyword evidence="4" id="KW-0560">Oxidoreductase</keyword>
<dbReference type="AlphaFoldDB" id="A0A1V2I4N7"/>
<evidence type="ECO:0000313" key="6">
    <source>
        <dbReference type="Proteomes" id="UP000188929"/>
    </source>
</evidence>
<evidence type="ECO:0000313" key="5">
    <source>
        <dbReference type="EMBL" id="ONH25104.1"/>
    </source>
</evidence>
<dbReference type="PRINTS" id="PR00368">
    <property type="entry name" value="FADPNR"/>
</dbReference>
<dbReference type="SUPFAM" id="SSF51905">
    <property type="entry name" value="FAD/NAD(P)-binding domain"/>
    <property type="match status" value="2"/>
</dbReference>
<dbReference type="RefSeq" id="WP_076820450.1">
    <property type="nucleotide sequence ID" value="NZ_MOMC01000063.1"/>
</dbReference>
<dbReference type="EMBL" id="MOMC01000063">
    <property type="protein sequence ID" value="ONH25104.1"/>
    <property type="molecule type" value="Genomic_DNA"/>
</dbReference>
<dbReference type="InterPro" id="IPR020946">
    <property type="entry name" value="Flavin_mOase-like"/>
</dbReference>
<organism evidence="5 6">
    <name type="scientific">Pseudofrankia asymbiotica</name>
    <dbReference type="NCBI Taxonomy" id="1834516"/>
    <lineage>
        <taxon>Bacteria</taxon>
        <taxon>Bacillati</taxon>
        <taxon>Actinomycetota</taxon>
        <taxon>Actinomycetes</taxon>
        <taxon>Frankiales</taxon>
        <taxon>Frankiaceae</taxon>
        <taxon>Pseudofrankia</taxon>
    </lineage>
</organism>
<dbReference type="GO" id="GO:0004499">
    <property type="term" value="F:N,N-dimethylaniline monooxygenase activity"/>
    <property type="evidence" value="ECO:0007669"/>
    <property type="project" value="InterPro"/>
</dbReference>
<dbReference type="Pfam" id="PF00743">
    <property type="entry name" value="FMO-like"/>
    <property type="match status" value="1"/>
</dbReference>
<keyword evidence="3" id="KW-0274">FAD</keyword>
<dbReference type="GO" id="GO:0050661">
    <property type="term" value="F:NADP binding"/>
    <property type="evidence" value="ECO:0007669"/>
    <property type="project" value="InterPro"/>
</dbReference>